<dbReference type="Proteomes" id="UP000814353">
    <property type="component" value="Unassembled WGS sequence"/>
</dbReference>
<keyword evidence="2" id="KW-0808">Transferase</keyword>
<evidence type="ECO:0000313" key="5">
    <source>
        <dbReference type="Proteomes" id="UP000814353"/>
    </source>
</evidence>
<accession>A0A7V9W3F3</accession>
<evidence type="ECO:0000259" key="1">
    <source>
        <dbReference type="Pfam" id="PF00534"/>
    </source>
</evidence>
<dbReference type="SUPFAM" id="SSF53756">
    <property type="entry name" value="UDP-Glycosyltransferase/glycogen phosphorylase"/>
    <property type="match status" value="1"/>
</dbReference>
<dbReference type="EMBL" id="JACEFT010000021">
    <property type="protein sequence ID" value="MBA2780245.1"/>
    <property type="molecule type" value="Genomic_DNA"/>
</dbReference>
<protein>
    <submittedName>
        <fullName evidence="2">Glycosyltransferase family 4 protein</fullName>
    </submittedName>
</protein>
<dbReference type="Proteomes" id="UP000518091">
    <property type="component" value="Unassembled WGS sequence"/>
</dbReference>
<dbReference type="PANTHER" id="PTHR45947:SF3">
    <property type="entry name" value="SULFOQUINOVOSYL TRANSFERASE SQD2"/>
    <property type="match status" value="1"/>
</dbReference>
<dbReference type="Pfam" id="PF00534">
    <property type="entry name" value="Glycos_transf_1"/>
    <property type="match status" value="1"/>
</dbReference>
<dbReference type="InterPro" id="IPR001296">
    <property type="entry name" value="Glyco_trans_1"/>
</dbReference>
<evidence type="ECO:0000313" key="2">
    <source>
        <dbReference type="EMBL" id="MBA2780245.1"/>
    </source>
</evidence>
<keyword evidence="5" id="KW-1185">Reference proteome</keyword>
<proteinExistence type="predicted"/>
<name>A0A7V9W3F3_9GAMM</name>
<dbReference type="PANTHER" id="PTHR45947">
    <property type="entry name" value="SULFOQUINOVOSYL TRANSFERASE SQD2"/>
    <property type="match status" value="1"/>
</dbReference>
<evidence type="ECO:0000313" key="4">
    <source>
        <dbReference type="Proteomes" id="UP000518091"/>
    </source>
</evidence>
<dbReference type="Gene3D" id="3.40.50.2000">
    <property type="entry name" value="Glycogen Phosphorylase B"/>
    <property type="match status" value="2"/>
</dbReference>
<dbReference type="AlphaFoldDB" id="A0A7V9W3F3"/>
<dbReference type="EMBL" id="JABFUB010000017">
    <property type="protein sequence ID" value="MCG6663099.1"/>
    <property type="molecule type" value="Genomic_DNA"/>
</dbReference>
<sequence length="382" mass="42861">MHILFVESYPHVMYGQQRTLLYLLEVACQEGHTVQVLSTERGVFADHVESMGQSVICCGYPERLSQYGGAIYRYGFRDKLLTQWQAFSYIKTLRDFLLNQEEHIDIVFCNDMRGLLTMGVAARLCGIPAVIWDKLDKPHGVLDWFQLPIADLNIIISDAVLKKYPAWQKRWYKRKIHKIHDGCAKLDGSGGDVRKYWGIEPSDVLLTMVGSITPRKGQDRLLRILPELITSCPNIKVLLVGEADDTATKYCQTLPNIDHPSVIRTGYIDNIAPIMSSIDVLLLLSRQEGLGLVAVEAMSAGKPVVGTRTGGIPEVVIDGETGLLVEGGDDAALLEALTTLCHDPRLRERMGQAGRVRAETHFDRHRQHRRVVELMCSLVESR</sequence>
<dbReference type="InterPro" id="IPR050194">
    <property type="entry name" value="Glycosyltransferase_grp1"/>
</dbReference>
<evidence type="ECO:0000313" key="3">
    <source>
        <dbReference type="EMBL" id="MCG6663099.1"/>
    </source>
</evidence>
<reference evidence="3 5" key="1">
    <citation type="submission" date="2020-05" db="EMBL/GenBank/DDBJ databases">
        <title>Comparative genomic analysis of denitrifying bacteria from Halomonas genus.</title>
        <authorList>
            <person name="Wang L."/>
            <person name="Shao Z."/>
        </authorList>
    </citation>
    <scope>NUCLEOTIDE SEQUENCE [LARGE SCALE GENOMIC DNA]</scope>
    <source>
        <strain evidence="3 5">DSM 17331</strain>
    </source>
</reference>
<dbReference type="CDD" id="cd03801">
    <property type="entry name" value="GT4_PimA-like"/>
    <property type="match status" value="1"/>
</dbReference>
<dbReference type="GO" id="GO:0016757">
    <property type="term" value="F:glycosyltransferase activity"/>
    <property type="evidence" value="ECO:0007669"/>
    <property type="project" value="InterPro"/>
</dbReference>
<organism evidence="2 4">
    <name type="scientific">Billgrantia kenyensis</name>
    <dbReference type="NCBI Taxonomy" id="321266"/>
    <lineage>
        <taxon>Bacteria</taxon>
        <taxon>Pseudomonadati</taxon>
        <taxon>Pseudomonadota</taxon>
        <taxon>Gammaproteobacteria</taxon>
        <taxon>Oceanospirillales</taxon>
        <taxon>Halomonadaceae</taxon>
        <taxon>Billgrantia</taxon>
    </lineage>
</organism>
<dbReference type="RefSeq" id="WP_181515714.1">
    <property type="nucleotide sequence ID" value="NZ_JABFUB010000017.1"/>
</dbReference>
<comment type="caution">
    <text evidence="2">The sequence shown here is derived from an EMBL/GenBank/DDBJ whole genome shotgun (WGS) entry which is preliminary data.</text>
</comment>
<feature type="domain" description="Glycosyl transferase family 1" evidence="1">
    <location>
        <begin position="197"/>
        <end position="355"/>
    </location>
</feature>
<reference evidence="2 4" key="2">
    <citation type="submission" date="2020-07" db="EMBL/GenBank/DDBJ databases">
        <title>Identification of Halomonas strains.</title>
        <authorList>
            <person name="Xiao Z."/>
            <person name="Shen J."/>
        </authorList>
    </citation>
    <scope>NUCLEOTIDE SEQUENCE [LARGE SCALE GENOMIC DNA]</scope>
    <source>
        <strain evidence="2 4">DSM 17331</strain>
    </source>
</reference>
<gene>
    <name evidence="2" type="ORF">H1D44_15240</name>
    <name evidence="3" type="ORF">HOP48_16310</name>
</gene>